<organism evidence="1">
    <name type="scientific">Arundo donax</name>
    <name type="common">Giant reed</name>
    <name type="synonym">Donax arundinaceus</name>
    <dbReference type="NCBI Taxonomy" id="35708"/>
    <lineage>
        <taxon>Eukaryota</taxon>
        <taxon>Viridiplantae</taxon>
        <taxon>Streptophyta</taxon>
        <taxon>Embryophyta</taxon>
        <taxon>Tracheophyta</taxon>
        <taxon>Spermatophyta</taxon>
        <taxon>Magnoliopsida</taxon>
        <taxon>Liliopsida</taxon>
        <taxon>Poales</taxon>
        <taxon>Poaceae</taxon>
        <taxon>PACMAD clade</taxon>
        <taxon>Arundinoideae</taxon>
        <taxon>Arundineae</taxon>
        <taxon>Arundo</taxon>
    </lineage>
</organism>
<evidence type="ECO:0000313" key="1">
    <source>
        <dbReference type="EMBL" id="JAE19497.1"/>
    </source>
</evidence>
<proteinExistence type="predicted"/>
<accession>A0A0A9G4Q5</accession>
<dbReference type="AlphaFoldDB" id="A0A0A9G4Q5"/>
<sequence>MAAAAAAPEDIPTCTIFPSLKQHEIVNSFSKATVSLPADLT</sequence>
<protein>
    <submittedName>
        <fullName evidence="1">Uncharacterized protein</fullName>
    </submittedName>
</protein>
<reference evidence="1" key="1">
    <citation type="submission" date="2014-09" db="EMBL/GenBank/DDBJ databases">
        <authorList>
            <person name="Magalhaes I.L.F."/>
            <person name="Oliveira U."/>
            <person name="Santos F.R."/>
            <person name="Vidigal T.H.D.A."/>
            <person name="Brescovit A.D."/>
            <person name="Santos A.J."/>
        </authorList>
    </citation>
    <scope>NUCLEOTIDE SEQUENCE</scope>
    <source>
        <tissue evidence="1">Shoot tissue taken approximately 20 cm above the soil surface</tissue>
    </source>
</reference>
<name>A0A0A9G4Q5_ARUDO</name>
<reference evidence="1" key="2">
    <citation type="journal article" date="2015" name="Data Brief">
        <title>Shoot transcriptome of the giant reed, Arundo donax.</title>
        <authorList>
            <person name="Barrero R.A."/>
            <person name="Guerrero F.D."/>
            <person name="Moolhuijzen P."/>
            <person name="Goolsby J.A."/>
            <person name="Tidwell J."/>
            <person name="Bellgard S.E."/>
            <person name="Bellgard M.I."/>
        </authorList>
    </citation>
    <scope>NUCLEOTIDE SEQUENCE</scope>
    <source>
        <tissue evidence="1">Shoot tissue taken approximately 20 cm above the soil surface</tissue>
    </source>
</reference>
<dbReference type="EMBL" id="GBRH01178399">
    <property type="protein sequence ID" value="JAE19497.1"/>
    <property type="molecule type" value="Transcribed_RNA"/>
</dbReference>